<accession>A0A368GXP0</accession>
<reference evidence="3 4" key="1">
    <citation type="submission" date="2014-10" db="EMBL/GenBank/DDBJ databases">
        <title>Draft genome of the hookworm Ancylostoma caninum.</title>
        <authorList>
            <person name="Mitreva M."/>
        </authorList>
    </citation>
    <scope>NUCLEOTIDE SEQUENCE [LARGE SCALE GENOMIC DNA]</scope>
    <source>
        <strain evidence="3 4">Baltimore</strain>
    </source>
</reference>
<sequence length="332" mass="37430">MTSSLSSTLKRPATAADWSTTRPLRRAISLENIIFTQMPNEQNGYCGPHTSSSSISSNRNADTNADGSLRYQRRPGEHLMRGPAYAGPIPRVRTKQLNQGNDVDQYEDYSPTVIDILIACNIDFPIYDEFRFLDEPDTPSPASSAHPIVNAHATPAEPMNCKRRLTPSLIAYCLLPLIQLTISIGLILLAVLRLRELFQDRLLSNSLVDFERPDGPLPLDEQNESSRTLKIRSAISVLIPAAFQCVAAIAGFWPLTRENRRYYQCIHITFCSLAVLQWLPSVHAVAIELNQTFVQMHEWYQMCVRFRVIDLSIGFKISRRCPSSAELDNFFS</sequence>
<feature type="transmembrane region" description="Helical" evidence="2">
    <location>
        <begin position="234"/>
        <end position="255"/>
    </location>
</feature>
<feature type="region of interest" description="Disordered" evidence="1">
    <location>
        <begin position="39"/>
        <end position="68"/>
    </location>
</feature>
<dbReference type="OrthoDB" id="5814756at2759"/>
<evidence type="ECO:0000313" key="4">
    <source>
        <dbReference type="Proteomes" id="UP000252519"/>
    </source>
</evidence>
<keyword evidence="2" id="KW-0812">Transmembrane</keyword>
<dbReference type="EMBL" id="JOJR01000056">
    <property type="protein sequence ID" value="RCN47785.1"/>
    <property type="molecule type" value="Genomic_DNA"/>
</dbReference>
<comment type="caution">
    <text evidence="3">The sequence shown here is derived from an EMBL/GenBank/DDBJ whole genome shotgun (WGS) entry which is preliminary data.</text>
</comment>
<dbReference type="STRING" id="29170.A0A368GXP0"/>
<dbReference type="AlphaFoldDB" id="A0A368GXP0"/>
<evidence type="ECO:0000256" key="1">
    <source>
        <dbReference type="SAM" id="MobiDB-lite"/>
    </source>
</evidence>
<dbReference type="Proteomes" id="UP000252519">
    <property type="component" value="Unassembled WGS sequence"/>
</dbReference>
<evidence type="ECO:0000313" key="3">
    <source>
        <dbReference type="EMBL" id="RCN47785.1"/>
    </source>
</evidence>
<keyword evidence="2" id="KW-1133">Transmembrane helix</keyword>
<proteinExistence type="predicted"/>
<protein>
    <submittedName>
        <fullName evidence="3">Uncharacterized protein</fullName>
    </submittedName>
</protein>
<organism evidence="3 4">
    <name type="scientific">Ancylostoma caninum</name>
    <name type="common">Dog hookworm</name>
    <dbReference type="NCBI Taxonomy" id="29170"/>
    <lineage>
        <taxon>Eukaryota</taxon>
        <taxon>Metazoa</taxon>
        <taxon>Ecdysozoa</taxon>
        <taxon>Nematoda</taxon>
        <taxon>Chromadorea</taxon>
        <taxon>Rhabditida</taxon>
        <taxon>Rhabditina</taxon>
        <taxon>Rhabditomorpha</taxon>
        <taxon>Strongyloidea</taxon>
        <taxon>Ancylostomatidae</taxon>
        <taxon>Ancylostomatinae</taxon>
        <taxon>Ancylostoma</taxon>
    </lineage>
</organism>
<keyword evidence="2" id="KW-0472">Membrane</keyword>
<keyword evidence="4" id="KW-1185">Reference proteome</keyword>
<name>A0A368GXP0_ANCCA</name>
<evidence type="ECO:0000256" key="2">
    <source>
        <dbReference type="SAM" id="Phobius"/>
    </source>
</evidence>
<gene>
    <name evidence="3" type="ORF">ANCCAN_06122</name>
</gene>
<feature type="transmembrane region" description="Helical" evidence="2">
    <location>
        <begin position="169"/>
        <end position="192"/>
    </location>
</feature>